<feature type="region of interest" description="Disordered" evidence="1">
    <location>
        <begin position="15"/>
        <end position="37"/>
    </location>
</feature>
<sequence length="95" mass="10380">MALLTQLQRAHLRQHYAEVPTTHSSPPSNNDFMIEMDNLPTCPQACTIPEPTQPSAWLDIEKEADTAPAEETPHARTARNAPESATIAAAISVDF</sequence>
<dbReference type="Proteomes" id="UP001610563">
    <property type="component" value="Unassembled WGS sequence"/>
</dbReference>
<accession>A0ABR4G7I0</accession>
<evidence type="ECO:0000313" key="3">
    <source>
        <dbReference type="Proteomes" id="UP001610563"/>
    </source>
</evidence>
<keyword evidence="3" id="KW-1185">Reference proteome</keyword>
<feature type="compositionally biased region" description="Polar residues" evidence="1">
    <location>
        <begin position="21"/>
        <end position="31"/>
    </location>
</feature>
<dbReference type="EMBL" id="JBFTWV010000039">
    <property type="protein sequence ID" value="KAL2794968.1"/>
    <property type="molecule type" value="Genomic_DNA"/>
</dbReference>
<comment type="caution">
    <text evidence="2">The sequence shown here is derived from an EMBL/GenBank/DDBJ whole genome shotgun (WGS) entry which is preliminary data.</text>
</comment>
<reference evidence="2 3" key="1">
    <citation type="submission" date="2024-07" db="EMBL/GenBank/DDBJ databases">
        <title>Section-level genome sequencing and comparative genomics of Aspergillus sections Usti and Cavernicolus.</title>
        <authorList>
            <consortium name="Lawrence Berkeley National Laboratory"/>
            <person name="Nybo J.L."/>
            <person name="Vesth T.C."/>
            <person name="Theobald S."/>
            <person name="Frisvad J.C."/>
            <person name="Larsen T.O."/>
            <person name="Kjaerboelling I."/>
            <person name="Rothschild-Mancinelli K."/>
            <person name="Lyhne E.K."/>
            <person name="Kogle M.E."/>
            <person name="Barry K."/>
            <person name="Clum A."/>
            <person name="Na H."/>
            <person name="Ledsgaard L."/>
            <person name="Lin J."/>
            <person name="Lipzen A."/>
            <person name="Kuo A."/>
            <person name="Riley R."/>
            <person name="Mondo S."/>
            <person name="Labutti K."/>
            <person name="Haridas S."/>
            <person name="Pangalinan J."/>
            <person name="Salamov A.A."/>
            <person name="Simmons B.A."/>
            <person name="Magnuson J.K."/>
            <person name="Chen J."/>
            <person name="Drula E."/>
            <person name="Henrissat B."/>
            <person name="Wiebenga A."/>
            <person name="Lubbers R.J."/>
            <person name="Gomes A.C."/>
            <person name="Makela M.R."/>
            <person name="Stajich J."/>
            <person name="Grigoriev I.V."/>
            <person name="Mortensen U.H."/>
            <person name="De Vries R.P."/>
            <person name="Baker S.E."/>
            <person name="Andersen M.R."/>
        </authorList>
    </citation>
    <scope>NUCLEOTIDE SEQUENCE [LARGE SCALE GENOMIC DNA]</scope>
    <source>
        <strain evidence="2 3">CBS 209.92</strain>
    </source>
</reference>
<organism evidence="2 3">
    <name type="scientific">Aspergillus keveii</name>
    <dbReference type="NCBI Taxonomy" id="714993"/>
    <lineage>
        <taxon>Eukaryota</taxon>
        <taxon>Fungi</taxon>
        <taxon>Dikarya</taxon>
        <taxon>Ascomycota</taxon>
        <taxon>Pezizomycotina</taxon>
        <taxon>Eurotiomycetes</taxon>
        <taxon>Eurotiomycetidae</taxon>
        <taxon>Eurotiales</taxon>
        <taxon>Aspergillaceae</taxon>
        <taxon>Aspergillus</taxon>
        <taxon>Aspergillus subgen. Nidulantes</taxon>
    </lineage>
</organism>
<evidence type="ECO:0000313" key="2">
    <source>
        <dbReference type="EMBL" id="KAL2794968.1"/>
    </source>
</evidence>
<evidence type="ECO:0000256" key="1">
    <source>
        <dbReference type="SAM" id="MobiDB-lite"/>
    </source>
</evidence>
<name>A0ABR4G7I0_9EURO</name>
<proteinExistence type="predicted"/>
<protein>
    <submittedName>
        <fullName evidence="2">Uncharacterized protein</fullName>
    </submittedName>
</protein>
<gene>
    <name evidence="2" type="ORF">BJX66DRAFT_337385</name>
</gene>